<name>A0A2H0KAR3_9BACT</name>
<dbReference type="InterPro" id="IPR008910">
    <property type="entry name" value="MSC_TM_helix"/>
</dbReference>
<dbReference type="EMBL" id="PCVG01000059">
    <property type="protein sequence ID" value="PIQ68352.1"/>
    <property type="molecule type" value="Genomic_DNA"/>
</dbReference>
<dbReference type="Pfam" id="PF05552">
    <property type="entry name" value="MS_channel_1st_1"/>
    <property type="match status" value="2"/>
</dbReference>
<protein>
    <recommendedName>
        <fullName evidence="4">Small-conductance mechanosensitive ion channel</fullName>
    </recommendedName>
</protein>
<evidence type="ECO:0000313" key="3">
    <source>
        <dbReference type="Proteomes" id="UP000229342"/>
    </source>
</evidence>
<keyword evidence="1" id="KW-1133">Transmembrane helix</keyword>
<dbReference type="AlphaFoldDB" id="A0A2H0KAR3"/>
<feature type="transmembrane region" description="Helical" evidence="1">
    <location>
        <begin position="83"/>
        <end position="104"/>
    </location>
</feature>
<accession>A0A2H0KAR3</accession>
<gene>
    <name evidence="2" type="ORF">COV91_04600</name>
</gene>
<reference evidence="2 3" key="1">
    <citation type="submission" date="2017-09" db="EMBL/GenBank/DDBJ databases">
        <title>Depth-based differentiation of microbial function through sediment-hosted aquifers and enrichment of novel symbionts in the deep terrestrial subsurface.</title>
        <authorList>
            <person name="Probst A.J."/>
            <person name="Ladd B."/>
            <person name="Jarett J.K."/>
            <person name="Geller-Mcgrath D.E."/>
            <person name="Sieber C.M."/>
            <person name="Emerson J.B."/>
            <person name="Anantharaman K."/>
            <person name="Thomas B.C."/>
            <person name="Malmstrom R."/>
            <person name="Stieglmeier M."/>
            <person name="Klingl A."/>
            <person name="Woyke T."/>
            <person name="Ryan C.M."/>
            <person name="Banfield J.F."/>
        </authorList>
    </citation>
    <scope>NUCLEOTIDE SEQUENCE [LARGE SCALE GENOMIC DNA]</scope>
    <source>
        <strain evidence="2">CG11_big_fil_rev_8_21_14_0_20_46_11</strain>
    </source>
</reference>
<keyword evidence="1" id="KW-0812">Transmembrane</keyword>
<keyword evidence="1" id="KW-0472">Membrane</keyword>
<comment type="caution">
    <text evidence="2">The sequence shown here is derived from an EMBL/GenBank/DDBJ whole genome shotgun (WGS) entry which is preliminary data.</text>
</comment>
<feature type="transmembrane region" description="Helical" evidence="1">
    <location>
        <begin position="124"/>
        <end position="145"/>
    </location>
</feature>
<evidence type="ECO:0000256" key="1">
    <source>
        <dbReference type="SAM" id="Phobius"/>
    </source>
</evidence>
<evidence type="ECO:0008006" key="4">
    <source>
        <dbReference type="Google" id="ProtNLM"/>
    </source>
</evidence>
<sequence>MDLQMWSTGLRGAFSELGGGLVGFIPEIVVALVIFVVGWFIGSLLGQVVSQIFRTLKVDNLLKSAKVDEVLKRGGFSLDSGRFVGSLVEWFVVLVFLVASLDVLGLSQVNEFLRDVVLQYLPKVIIAVLILLVAVVIAAAMQRIVVGSAMAAGVKSANFLGAVTRWSIWIFAILGALLQLDVAVVLIQSLFQGFVVALSLAIGLSFGLGGQQAASEIIDKVRGEIKSHQK</sequence>
<dbReference type="Proteomes" id="UP000229342">
    <property type="component" value="Unassembled WGS sequence"/>
</dbReference>
<feature type="transmembrane region" description="Helical" evidence="1">
    <location>
        <begin position="157"/>
        <end position="178"/>
    </location>
</feature>
<feature type="transmembrane region" description="Helical" evidence="1">
    <location>
        <begin position="20"/>
        <end position="45"/>
    </location>
</feature>
<feature type="transmembrane region" description="Helical" evidence="1">
    <location>
        <begin position="190"/>
        <end position="210"/>
    </location>
</feature>
<evidence type="ECO:0000313" key="2">
    <source>
        <dbReference type="EMBL" id="PIQ68352.1"/>
    </source>
</evidence>
<dbReference type="Gene3D" id="1.10.287.1260">
    <property type="match status" value="2"/>
</dbReference>
<proteinExistence type="predicted"/>
<organism evidence="2 3">
    <name type="scientific">Candidatus Taylorbacteria bacterium CG11_big_fil_rev_8_21_14_0_20_46_11</name>
    <dbReference type="NCBI Taxonomy" id="1975025"/>
    <lineage>
        <taxon>Bacteria</taxon>
        <taxon>Candidatus Tayloriibacteriota</taxon>
    </lineage>
</organism>